<dbReference type="EMBL" id="VEVO01000013">
    <property type="protein sequence ID" value="KAF0032943.1"/>
    <property type="molecule type" value="Genomic_DNA"/>
</dbReference>
<protein>
    <recommendedName>
        <fullName evidence="2">[histone H3]-lysine(27) N-trimethyltransferase</fullName>
        <ecNumber evidence="2">2.1.1.356</ecNumber>
    </recommendedName>
</protein>
<evidence type="ECO:0000256" key="9">
    <source>
        <dbReference type="ARBA" id="ARBA00023163"/>
    </source>
</evidence>
<dbReference type="PROSITE" id="PS51633">
    <property type="entry name" value="CXC"/>
    <property type="match status" value="1"/>
</dbReference>
<dbReference type="InterPro" id="IPR041355">
    <property type="entry name" value="Pre-SET_CXC"/>
</dbReference>
<dbReference type="InterPro" id="IPR045318">
    <property type="entry name" value="EZH1/2-like"/>
</dbReference>
<dbReference type="GO" id="GO:0140951">
    <property type="term" value="F:histone H3K27 trimethyltransferase activity"/>
    <property type="evidence" value="ECO:0007669"/>
    <property type="project" value="UniProtKB-EC"/>
</dbReference>
<dbReference type="InterPro" id="IPR001005">
    <property type="entry name" value="SANT/Myb"/>
</dbReference>
<dbReference type="PANTHER" id="PTHR45747:SF20">
    <property type="entry name" value="[HISTONE H3]-LYSINE(27) N-TRIMETHYLTRANSFERASE"/>
    <property type="match status" value="1"/>
</dbReference>
<dbReference type="AlphaFoldDB" id="A0A6A4SFL3"/>
<evidence type="ECO:0000256" key="7">
    <source>
        <dbReference type="ARBA" id="ARBA00022853"/>
    </source>
</evidence>
<evidence type="ECO:0000256" key="12">
    <source>
        <dbReference type="SAM" id="MobiDB-lite"/>
    </source>
</evidence>
<keyword evidence="4" id="KW-0489">Methyltransferase</keyword>
<dbReference type="CDD" id="cd00167">
    <property type="entry name" value="SANT"/>
    <property type="match status" value="1"/>
</dbReference>
<feature type="region of interest" description="Disordered" evidence="12">
    <location>
        <begin position="1"/>
        <end position="29"/>
    </location>
</feature>
<feature type="region of interest" description="Disordered" evidence="12">
    <location>
        <begin position="186"/>
        <end position="205"/>
    </location>
</feature>
<proteinExistence type="predicted"/>
<evidence type="ECO:0000313" key="16">
    <source>
        <dbReference type="Proteomes" id="UP000438429"/>
    </source>
</evidence>
<evidence type="ECO:0000256" key="8">
    <source>
        <dbReference type="ARBA" id="ARBA00023015"/>
    </source>
</evidence>
<dbReference type="Proteomes" id="UP000438429">
    <property type="component" value="Unassembled WGS sequence"/>
</dbReference>
<dbReference type="EC" id="2.1.1.356" evidence="2"/>
<feature type="region of interest" description="Disordered" evidence="12">
    <location>
        <begin position="356"/>
        <end position="405"/>
    </location>
</feature>
<comment type="caution">
    <text evidence="15">The sequence shown here is derived from an EMBL/GenBank/DDBJ whole genome shotgun (WGS) entry which is preliminary data.</text>
</comment>
<organism evidence="15 16">
    <name type="scientific">Scophthalmus maximus</name>
    <name type="common">Turbot</name>
    <name type="synonym">Psetta maxima</name>
    <dbReference type="NCBI Taxonomy" id="52904"/>
    <lineage>
        <taxon>Eukaryota</taxon>
        <taxon>Metazoa</taxon>
        <taxon>Chordata</taxon>
        <taxon>Craniata</taxon>
        <taxon>Vertebrata</taxon>
        <taxon>Euteleostomi</taxon>
        <taxon>Actinopterygii</taxon>
        <taxon>Neopterygii</taxon>
        <taxon>Teleostei</taxon>
        <taxon>Neoteleostei</taxon>
        <taxon>Acanthomorphata</taxon>
        <taxon>Carangaria</taxon>
        <taxon>Pleuronectiformes</taxon>
        <taxon>Pleuronectoidei</taxon>
        <taxon>Scophthalmidae</taxon>
        <taxon>Scophthalmus</taxon>
    </lineage>
</organism>
<dbReference type="GO" id="GO:0035098">
    <property type="term" value="C:ESC/E(Z) complex"/>
    <property type="evidence" value="ECO:0007669"/>
    <property type="project" value="TreeGrafter"/>
</dbReference>
<keyword evidence="8" id="KW-0805">Transcription regulation</keyword>
<dbReference type="SMART" id="SM01114">
    <property type="entry name" value="CXC"/>
    <property type="match status" value="1"/>
</dbReference>
<dbReference type="PANTHER" id="PTHR45747">
    <property type="entry name" value="HISTONE-LYSINE N-METHYLTRANSFERASE E(Z)"/>
    <property type="match status" value="1"/>
</dbReference>
<comment type="subcellular location">
    <subcellularLocation>
        <location evidence="1">Nucleus</location>
    </subcellularLocation>
</comment>
<reference evidence="15 16" key="1">
    <citation type="submission" date="2019-06" db="EMBL/GenBank/DDBJ databases">
        <title>Draft genomes of female and male turbot (Scophthalmus maximus).</title>
        <authorList>
            <person name="Xu H."/>
            <person name="Xu X.-W."/>
            <person name="Shao C."/>
            <person name="Chen S."/>
        </authorList>
    </citation>
    <scope>NUCLEOTIDE SEQUENCE [LARGE SCALE GENOMIC DNA]</scope>
    <source>
        <strain evidence="15">Ysfricsl-2016a</strain>
        <tissue evidence="15">Blood</tissue>
    </source>
</reference>
<evidence type="ECO:0000256" key="10">
    <source>
        <dbReference type="ARBA" id="ARBA00023242"/>
    </source>
</evidence>
<feature type="domain" description="CXC" evidence="14">
    <location>
        <begin position="511"/>
        <end position="613"/>
    </location>
</feature>
<dbReference type="FunFam" id="2.170.270.10:FF:000001">
    <property type="entry name" value="Putative histone-lysine N-methyltransferase EZH2"/>
    <property type="match status" value="1"/>
</dbReference>
<sequence length="744" mass="84353">MEDTAAADPGTPGTGAAPPTPRPQPPSFAASRGLLEWRRRVKSEYMRLRQLKRLRKAEDVKMCTVEFGFPGFKAQAIAMRPLSTVAGIPFMYSWSPLQHNFMVEDETFLHNIPYMGDEVLEQDEAFLEELIDNYDGVHGDREGGFINDEIFKELVEALNQYSDHEEEEEEVVAAAVAAVAAEPAGRKEEERVMRSSAAEGSEETKAGTVAFIRRKRRSTTEVRDLCSSSSSGGSKKIPSDKIFTAIASMFPYKGTTEELKEKYKDLLEPPSPVKLPPLCTPNLDGPFAKSVQREQSLHSFHTLFCRRCFKYDCFLHPFHATPNVYKRKSKEIRMETEPCGVDCFLLQKGAKEFVDQNMLRSQRSRRRRRQQRPTSSSCPGPSGPAEDGKDEDSDHETTSSSGDDGEQQACCVVQWSGAEESLFRVLHGTYFNNFCSIARLIGTKNCKEMLECESKWTLQIIDASVEQQRKKNSPETTQVYDFAVKEALIHRLPLEDGGISPQKKKRKHRLWAKIQLKKDNSSNQVYNYQPCDHPDHPCDSSCPCVMTQNFCEKFCQCEHECQNRFPGCRCKTQCNTKQCPCYLAVRECDPDLCMTCGATDHWDSKMVSCKNCSIQRGIKKHLLLAPSDIAGWGTFIKEPVQKNEFISEYCGELISQDEADRRGRIYDKYMSSFLFNLNNDFVVDATRKGNKIRFANHSVNPNCYAKVVMVNGDHRIGIFAKRAILQGEELFFDYRPAFVCPLNA</sequence>
<dbReference type="InterPro" id="IPR041343">
    <property type="entry name" value="PRC2_HTH_1"/>
</dbReference>
<dbReference type="Pfam" id="PF18264">
    <property type="entry name" value="preSET_CXC"/>
    <property type="match status" value="1"/>
</dbReference>
<dbReference type="InterPro" id="IPR046341">
    <property type="entry name" value="SET_dom_sf"/>
</dbReference>
<evidence type="ECO:0000256" key="11">
    <source>
        <dbReference type="ARBA" id="ARBA00048568"/>
    </source>
</evidence>
<dbReference type="PROSITE" id="PS50280">
    <property type="entry name" value="SET"/>
    <property type="match status" value="1"/>
</dbReference>
<accession>A0A6A4SFL3</accession>
<dbReference type="SUPFAM" id="SSF82199">
    <property type="entry name" value="SET domain"/>
    <property type="match status" value="1"/>
</dbReference>
<gene>
    <name evidence="15" type="ORF">F2P81_015233</name>
</gene>
<dbReference type="Pfam" id="PF00856">
    <property type="entry name" value="SET"/>
    <property type="match status" value="1"/>
</dbReference>
<dbReference type="GO" id="GO:0032259">
    <property type="term" value="P:methylation"/>
    <property type="evidence" value="ECO:0007669"/>
    <property type="project" value="UniProtKB-KW"/>
</dbReference>
<evidence type="ECO:0000256" key="1">
    <source>
        <dbReference type="ARBA" id="ARBA00004123"/>
    </source>
</evidence>
<dbReference type="InterPro" id="IPR001214">
    <property type="entry name" value="SET_dom"/>
</dbReference>
<feature type="compositionally biased region" description="Basic residues" evidence="12">
    <location>
        <begin position="362"/>
        <end position="371"/>
    </location>
</feature>
<keyword evidence="10" id="KW-0539">Nucleus</keyword>
<dbReference type="Pfam" id="PF18118">
    <property type="entry name" value="PRC2_HTH_1"/>
    <property type="match status" value="1"/>
</dbReference>
<evidence type="ECO:0000259" key="13">
    <source>
        <dbReference type="PROSITE" id="PS50280"/>
    </source>
</evidence>
<dbReference type="Gene3D" id="2.170.270.10">
    <property type="entry name" value="SET domain"/>
    <property type="match status" value="1"/>
</dbReference>
<evidence type="ECO:0000256" key="6">
    <source>
        <dbReference type="ARBA" id="ARBA00022691"/>
    </source>
</evidence>
<dbReference type="InterPro" id="IPR048358">
    <property type="entry name" value="EZH1/2_MCSS"/>
</dbReference>
<evidence type="ECO:0000313" key="15">
    <source>
        <dbReference type="EMBL" id="KAF0032943.1"/>
    </source>
</evidence>
<evidence type="ECO:0000256" key="5">
    <source>
        <dbReference type="ARBA" id="ARBA00022679"/>
    </source>
</evidence>
<keyword evidence="9" id="KW-0804">Transcription</keyword>
<feature type="compositionally biased region" description="Low complexity" evidence="12">
    <location>
        <begin position="372"/>
        <end position="384"/>
    </location>
</feature>
<dbReference type="GO" id="GO:0031507">
    <property type="term" value="P:heterochromatin formation"/>
    <property type="evidence" value="ECO:0007669"/>
    <property type="project" value="TreeGrafter"/>
</dbReference>
<dbReference type="InterPro" id="IPR033467">
    <property type="entry name" value="Tesmin/TSO1-like_CXC"/>
</dbReference>
<dbReference type="SMART" id="SM00317">
    <property type="entry name" value="SET"/>
    <property type="match status" value="1"/>
</dbReference>
<comment type="catalytic activity">
    <reaction evidence="11">
        <text>L-lysyl(27)-[histone H3] + 3 S-adenosyl-L-methionine = N(6),N(6),N(6)-trimethyl-L-lysyl(27)-[histone H3] + 3 S-adenosyl-L-homocysteine + 3 H(+)</text>
        <dbReference type="Rhea" id="RHEA:60292"/>
        <dbReference type="Rhea" id="RHEA-COMP:15535"/>
        <dbReference type="Rhea" id="RHEA-COMP:15548"/>
        <dbReference type="ChEBI" id="CHEBI:15378"/>
        <dbReference type="ChEBI" id="CHEBI:29969"/>
        <dbReference type="ChEBI" id="CHEBI:57856"/>
        <dbReference type="ChEBI" id="CHEBI:59789"/>
        <dbReference type="ChEBI" id="CHEBI:61961"/>
        <dbReference type="EC" id="2.1.1.356"/>
    </reaction>
</comment>
<dbReference type="InterPro" id="IPR026489">
    <property type="entry name" value="CXC_dom"/>
</dbReference>
<evidence type="ECO:0000256" key="2">
    <source>
        <dbReference type="ARBA" id="ARBA00012186"/>
    </source>
</evidence>
<feature type="compositionally biased region" description="Low complexity" evidence="12">
    <location>
        <begin position="1"/>
        <end position="17"/>
    </location>
</feature>
<keyword evidence="5" id="KW-0808">Transferase</keyword>
<keyword evidence="6" id="KW-0949">S-adenosyl-L-methionine</keyword>
<evidence type="ECO:0000256" key="4">
    <source>
        <dbReference type="ARBA" id="ARBA00022603"/>
    </source>
</evidence>
<keyword evidence="3" id="KW-0678">Repressor</keyword>
<dbReference type="Pfam" id="PF21358">
    <property type="entry name" value="Ezh2_MCSS"/>
    <property type="match status" value="1"/>
</dbReference>
<evidence type="ECO:0000256" key="3">
    <source>
        <dbReference type="ARBA" id="ARBA00022491"/>
    </source>
</evidence>
<evidence type="ECO:0000259" key="14">
    <source>
        <dbReference type="PROSITE" id="PS51633"/>
    </source>
</evidence>
<feature type="domain" description="SET" evidence="13">
    <location>
        <begin position="620"/>
        <end position="735"/>
    </location>
</feature>
<dbReference type="GO" id="GO:0003682">
    <property type="term" value="F:chromatin binding"/>
    <property type="evidence" value="ECO:0007669"/>
    <property type="project" value="TreeGrafter"/>
</dbReference>
<name>A0A6A4SFL3_SCOMX</name>
<keyword evidence="7" id="KW-0156">Chromatin regulator</keyword>